<comment type="cofactor">
    <cofactor evidence="12">
        <name>Mn(2+)</name>
        <dbReference type="ChEBI" id="CHEBI:29035"/>
    </cofactor>
</comment>
<dbReference type="GO" id="GO:0008092">
    <property type="term" value="F:cytoskeletal protein binding"/>
    <property type="evidence" value="ECO:0007669"/>
    <property type="project" value="TreeGrafter"/>
</dbReference>
<dbReference type="PANTHER" id="PTHR19300">
    <property type="entry name" value="BETA-1,4-GALACTOSYLTRANSFERASE"/>
    <property type="match status" value="1"/>
</dbReference>
<comment type="pathway">
    <text evidence="2 12">Protein modification; protein glycosylation.</text>
</comment>
<dbReference type="CDD" id="cd00899">
    <property type="entry name" value="b4GalT"/>
    <property type="match status" value="1"/>
</dbReference>
<evidence type="ECO:0000256" key="10">
    <source>
        <dbReference type="ARBA" id="ARBA00023180"/>
    </source>
</evidence>
<evidence type="ECO:0000313" key="15">
    <source>
        <dbReference type="Ensembl" id="ENSNFUP00015031696.1"/>
    </source>
</evidence>
<reference evidence="15" key="2">
    <citation type="submission" date="2025-08" db="UniProtKB">
        <authorList>
            <consortium name="Ensembl"/>
        </authorList>
    </citation>
    <scope>IDENTIFICATION</scope>
</reference>
<evidence type="ECO:0000256" key="7">
    <source>
        <dbReference type="ARBA" id="ARBA00022968"/>
    </source>
</evidence>
<dbReference type="InterPro" id="IPR027791">
    <property type="entry name" value="Galactosyl_T_C"/>
</dbReference>
<keyword evidence="9" id="KW-0472">Membrane</keyword>
<dbReference type="AlphaFoldDB" id="A0A8C6MC73"/>
<dbReference type="GO" id="GO:0006487">
    <property type="term" value="P:protein N-linked glycosylation"/>
    <property type="evidence" value="ECO:0007669"/>
    <property type="project" value="TreeGrafter"/>
</dbReference>
<evidence type="ECO:0000256" key="3">
    <source>
        <dbReference type="ARBA" id="ARBA00005735"/>
    </source>
</evidence>
<dbReference type="GO" id="GO:0032580">
    <property type="term" value="C:Golgi cisterna membrane"/>
    <property type="evidence" value="ECO:0007669"/>
    <property type="project" value="UniProtKB-UniRule"/>
</dbReference>
<keyword evidence="7 12" id="KW-0735">Signal-anchor</keyword>
<accession>A0A8C6MC73</accession>
<dbReference type="InterPro" id="IPR027995">
    <property type="entry name" value="Galactosyl_T_N"/>
</dbReference>
<name>A0A8C6MC73_NOTFU</name>
<comment type="function">
    <text evidence="12">Responsible for the synthesis of complex-type N-linked oligosaccharides in many glycoproteins as well as the carbohydrate moieties of glycolipids.</text>
</comment>
<dbReference type="Ensembl" id="ENSNFUT00015033127.1">
    <property type="protein sequence ID" value="ENSNFUP00015031696.1"/>
    <property type="gene ID" value="ENSNFUG00015015503.1"/>
</dbReference>
<dbReference type="Pfam" id="PF02709">
    <property type="entry name" value="Glyco_transf_7C"/>
    <property type="match status" value="1"/>
</dbReference>
<dbReference type="EC" id="2.4.1.-" evidence="12"/>
<dbReference type="Gene3D" id="3.90.550.10">
    <property type="entry name" value="Spore Coat Polysaccharide Biosynthesis Protein SpsA, Chain A"/>
    <property type="match status" value="1"/>
</dbReference>
<keyword evidence="6" id="KW-0812">Transmembrane</keyword>
<sequence>MQKKVFAFLVLYSLLGVACFAIFLFYHKDCPSRSFPKARHAENIKAGFMWRIKEHGQVNEASEIWGNTSDGAEPLASCPETPPNLTGPLQVDLETSRTLEDVRKQVGSSLQPSPQRGVTTAIIIPFRNCHEHLTHWLDYLHLILKRQQLVYGVCTINQDGDGVYSKAKLMNAGHVEALKEDDYDCFVFSDVDMVPLDDRNLYRCFDRPRHFAVAIDKFNYELPYKDIFGGVTALSKEQFLTVSGFSNTYWGWGGEDDDMYNRIMLRIKSISQPDAVIGWYKMIKHGRDRHNERDLDNVKKLQETKKILDQDGLSSLSYTVVEILIELVSCVPET</sequence>
<dbReference type="SUPFAM" id="SSF53448">
    <property type="entry name" value="Nucleotide-diphospho-sugar transferases"/>
    <property type="match status" value="1"/>
</dbReference>
<evidence type="ECO:0000256" key="8">
    <source>
        <dbReference type="ARBA" id="ARBA00022989"/>
    </source>
</evidence>
<keyword evidence="4 12" id="KW-0328">Glycosyltransferase</keyword>
<dbReference type="Pfam" id="PF13733">
    <property type="entry name" value="Glyco_transf_7N"/>
    <property type="match status" value="1"/>
</dbReference>
<protein>
    <recommendedName>
        <fullName evidence="12">Beta-1,4-galactosyltransferase</fullName>
        <shortName evidence="12">Beta-1,4-GalTase</shortName>
        <ecNumber evidence="12">2.4.1.-</ecNumber>
    </recommendedName>
</protein>
<keyword evidence="10 12" id="KW-0325">Glycoprotein</keyword>
<evidence type="ECO:0000256" key="12">
    <source>
        <dbReference type="RuleBase" id="RU368121"/>
    </source>
</evidence>
<feature type="domain" description="Galactosyltransferase C-terminal" evidence="13">
    <location>
        <begin position="209"/>
        <end position="285"/>
    </location>
</feature>
<dbReference type="GeneTree" id="ENSGT00940000155244"/>
<keyword evidence="8" id="KW-1133">Transmembrane helix</keyword>
<keyword evidence="12" id="KW-0333">Golgi apparatus</keyword>
<comment type="subcellular location">
    <subcellularLocation>
        <location evidence="1 12">Golgi apparatus membrane</location>
        <topology evidence="1 12">Single-pass type II membrane protein</topology>
    </subcellularLocation>
</comment>
<feature type="domain" description="Galactosyltransferase N-terminal" evidence="14">
    <location>
        <begin position="78"/>
        <end position="204"/>
    </location>
</feature>
<evidence type="ECO:0000259" key="14">
    <source>
        <dbReference type="Pfam" id="PF13733"/>
    </source>
</evidence>
<keyword evidence="5 12" id="KW-0808">Transferase</keyword>
<reference evidence="15" key="1">
    <citation type="submission" date="2014-08" db="EMBL/GenBank/DDBJ databases">
        <authorList>
            <person name="Senf B."/>
            <person name="Petzold A."/>
            <person name="Downie B.R."/>
            <person name="Koch P."/>
            <person name="Platzer M."/>
        </authorList>
    </citation>
    <scope>NUCLEOTIDE SEQUENCE [LARGE SCALE GENOMIC DNA]</scope>
    <source>
        <strain evidence="15">GRZ</strain>
    </source>
</reference>
<dbReference type="GO" id="GO:0046872">
    <property type="term" value="F:metal ion binding"/>
    <property type="evidence" value="ECO:0007669"/>
    <property type="project" value="UniProtKB-UniRule"/>
</dbReference>
<organism evidence="15 16">
    <name type="scientific">Nothobranchius furzeri</name>
    <name type="common">Turquoise killifish</name>
    <dbReference type="NCBI Taxonomy" id="105023"/>
    <lineage>
        <taxon>Eukaryota</taxon>
        <taxon>Metazoa</taxon>
        <taxon>Chordata</taxon>
        <taxon>Craniata</taxon>
        <taxon>Vertebrata</taxon>
        <taxon>Euteleostomi</taxon>
        <taxon>Actinopterygii</taxon>
        <taxon>Neopterygii</taxon>
        <taxon>Teleostei</taxon>
        <taxon>Neoteleostei</taxon>
        <taxon>Acanthomorphata</taxon>
        <taxon>Ovalentaria</taxon>
        <taxon>Atherinomorphae</taxon>
        <taxon>Cyprinodontiformes</taxon>
        <taxon>Nothobranchiidae</taxon>
        <taxon>Nothobranchius</taxon>
    </lineage>
</organism>
<evidence type="ECO:0000259" key="13">
    <source>
        <dbReference type="Pfam" id="PF02709"/>
    </source>
</evidence>
<evidence type="ECO:0000313" key="16">
    <source>
        <dbReference type="Proteomes" id="UP000694548"/>
    </source>
</evidence>
<dbReference type="InterPro" id="IPR003859">
    <property type="entry name" value="Galactosyl_T"/>
</dbReference>
<keyword evidence="12" id="KW-0479">Metal-binding</keyword>
<evidence type="ECO:0000256" key="5">
    <source>
        <dbReference type="ARBA" id="ARBA00022679"/>
    </source>
</evidence>
<proteinExistence type="inferred from homology"/>
<dbReference type="Proteomes" id="UP000694548">
    <property type="component" value="Chromosome sgr08"/>
</dbReference>
<keyword evidence="16" id="KW-1185">Reference proteome</keyword>
<comment type="similarity">
    <text evidence="3 12">Belongs to the glycosyltransferase 7 family.</text>
</comment>
<dbReference type="PROSITE" id="PS51257">
    <property type="entry name" value="PROKAR_LIPOPROTEIN"/>
    <property type="match status" value="1"/>
</dbReference>
<dbReference type="PANTHER" id="PTHR19300:SF5">
    <property type="entry name" value="BETA-1,4-GALACTOSYLTRANSFERASE 1"/>
    <property type="match status" value="1"/>
</dbReference>
<evidence type="ECO:0000256" key="11">
    <source>
        <dbReference type="ARBA" id="ARBA00023211"/>
    </source>
</evidence>
<dbReference type="GO" id="GO:0000139">
    <property type="term" value="C:Golgi membrane"/>
    <property type="evidence" value="ECO:0007669"/>
    <property type="project" value="UniProtKB-SubCell"/>
</dbReference>
<dbReference type="GO" id="GO:0003831">
    <property type="term" value="F:beta-N-acetylglucosaminylglycopeptide beta-1,4-galactosyltransferase activity"/>
    <property type="evidence" value="ECO:0007669"/>
    <property type="project" value="TreeGrafter"/>
</dbReference>
<reference evidence="15" key="3">
    <citation type="submission" date="2025-09" db="UniProtKB">
        <authorList>
            <consortium name="Ensembl"/>
        </authorList>
    </citation>
    <scope>IDENTIFICATION</scope>
</reference>
<evidence type="ECO:0000256" key="4">
    <source>
        <dbReference type="ARBA" id="ARBA00022676"/>
    </source>
</evidence>
<keyword evidence="11 12" id="KW-0464">Manganese</keyword>
<evidence type="ECO:0000256" key="2">
    <source>
        <dbReference type="ARBA" id="ARBA00004922"/>
    </source>
</evidence>
<dbReference type="InterPro" id="IPR029044">
    <property type="entry name" value="Nucleotide-diphossugar_trans"/>
</dbReference>
<dbReference type="UniPathway" id="UPA00378"/>
<dbReference type="GO" id="GO:0005975">
    <property type="term" value="P:carbohydrate metabolic process"/>
    <property type="evidence" value="ECO:0007669"/>
    <property type="project" value="InterPro"/>
</dbReference>
<evidence type="ECO:0000256" key="9">
    <source>
        <dbReference type="ARBA" id="ARBA00023136"/>
    </source>
</evidence>
<evidence type="ECO:0000256" key="6">
    <source>
        <dbReference type="ARBA" id="ARBA00022692"/>
    </source>
</evidence>
<evidence type="ECO:0000256" key="1">
    <source>
        <dbReference type="ARBA" id="ARBA00004323"/>
    </source>
</evidence>
<dbReference type="PRINTS" id="PR02050">
    <property type="entry name" value="B14GALTRFASE"/>
</dbReference>